<protein>
    <submittedName>
        <fullName evidence="2">Uncharacterized protein</fullName>
    </submittedName>
</protein>
<sequence>MDDREQRGFVPVPEAGEGIPDFSGEVESGEMTSDQAAEAMQQAARRQVAEHGPSLDTDAEGTVTTGGFGSGQGMQPQRTGQGPNKR</sequence>
<feature type="compositionally biased region" description="Low complexity" evidence="1">
    <location>
        <begin position="35"/>
        <end position="46"/>
    </location>
</feature>
<dbReference type="AlphaFoldDB" id="A0A6J4TYZ1"/>
<gene>
    <name evidence="2" type="ORF">AVDCRST_MAG59-135</name>
</gene>
<evidence type="ECO:0000256" key="1">
    <source>
        <dbReference type="SAM" id="MobiDB-lite"/>
    </source>
</evidence>
<feature type="compositionally biased region" description="Polar residues" evidence="1">
    <location>
        <begin position="73"/>
        <end position="86"/>
    </location>
</feature>
<reference evidence="2" key="1">
    <citation type="submission" date="2020-02" db="EMBL/GenBank/DDBJ databases">
        <authorList>
            <person name="Meier V. D."/>
        </authorList>
    </citation>
    <scope>NUCLEOTIDE SEQUENCE</scope>
    <source>
        <strain evidence="2">AVDCRST_MAG59</strain>
    </source>
</reference>
<organism evidence="2">
    <name type="scientific">uncultured Thermomicrobiales bacterium</name>
    <dbReference type="NCBI Taxonomy" id="1645740"/>
    <lineage>
        <taxon>Bacteria</taxon>
        <taxon>Pseudomonadati</taxon>
        <taxon>Thermomicrobiota</taxon>
        <taxon>Thermomicrobia</taxon>
        <taxon>Thermomicrobiales</taxon>
        <taxon>environmental samples</taxon>
    </lineage>
</organism>
<accession>A0A6J4TYZ1</accession>
<proteinExistence type="predicted"/>
<dbReference type="EMBL" id="CADCWF010000006">
    <property type="protein sequence ID" value="CAA9534361.1"/>
    <property type="molecule type" value="Genomic_DNA"/>
</dbReference>
<name>A0A6J4TYZ1_9BACT</name>
<feature type="region of interest" description="Disordered" evidence="1">
    <location>
        <begin position="1"/>
        <end position="86"/>
    </location>
</feature>
<evidence type="ECO:0000313" key="2">
    <source>
        <dbReference type="EMBL" id="CAA9534361.1"/>
    </source>
</evidence>